<dbReference type="EMBL" id="MGJO01000002">
    <property type="protein sequence ID" value="OGN10117.1"/>
    <property type="molecule type" value="Genomic_DNA"/>
</dbReference>
<dbReference type="InterPro" id="IPR035940">
    <property type="entry name" value="CAP_sf"/>
</dbReference>
<feature type="domain" description="SCP" evidence="2">
    <location>
        <begin position="55"/>
        <end position="171"/>
    </location>
</feature>
<evidence type="ECO:0000256" key="1">
    <source>
        <dbReference type="SAM" id="Phobius"/>
    </source>
</evidence>
<sequence>MTKLIHRYFHPLSGRLVFWNVLLLIFIKLVLPQSAFQFATLVGSIPTFDSREIIRLTNEARSANQLAPLSANSYLDIAAEEKLNDMAVQEYFAHVSPSGVTPWFWIQKAQYRYKVAGENLAIGFTNSQDTLNAWLNSPSHKANILNSQYRDIGVAVKGVKIGSTTGILVVQMFGSSTQTTKPPARVVAISNPTPSITPKSSPILITPTVSSQTKGEIIIEPELTTKELEINNQRISTDIQIPAVTEPSRVQFQDNENTKKLTEAVNNTFIIYSSIFALLSIIAFFVLEKNRHMALKMSLHAAIFILAVLVPVAEVTLRALIF</sequence>
<dbReference type="SUPFAM" id="SSF55797">
    <property type="entry name" value="PR-1-like"/>
    <property type="match status" value="1"/>
</dbReference>
<dbReference type="AlphaFoldDB" id="A0A1F8FAF5"/>
<dbReference type="Pfam" id="PF00188">
    <property type="entry name" value="CAP"/>
    <property type="match status" value="1"/>
</dbReference>
<evidence type="ECO:0000259" key="2">
    <source>
        <dbReference type="Pfam" id="PF00188"/>
    </source>
</evidence>
<proteinExistence type="predicted"/>
<gene>
    <name evidence="3" type="ORF">A3C61_01185</name>
</gene>
<dbReference type="PANTHER" id="PTHR31157">
    <property type="entry name" value="SCP DOMAIN-CONTAINING PROTEIN"/>
    <property type="match status" value="1"/>
</dbReference>
<dbReference type="Proteomes" id="UP000178908">
    <property type="component" value="Unassembled WGS sequence"/>
</dbReference>
<accession>A0A1F8FAF5</accession>
<feature type="transmembrane region" description="Helical" evidence="1">
    <location>
        <begin position="269"/>
        <end position="287"/>
    </location>
</feature>
<feature type="transmembrane region" description="Helical" evidence="1">
    <location>
        <begin position="299"/>
        <end position="321"/>
    </location>
</feature>
<comment type="caution">
    <text evidence="3">The sequence shown here is derived from an EMBL/GenBank/DDBJ whole genome shotgun (WGS) entry which is preliminary data.</text>
</comment>
<dbReference type="Gene3D" id="3.40.33.10">
    <property type="entry name" value="CAP"/>
    <property type="match status" value="1"/>
</dbReference>
<evidence type="ECO:0000313" key="4">
    <source>
        <dbReference type="Proteomes" id="UP000178908"/>
    </source>
</evidence>
<keyword evidence="1" id="KW-1133">Transmembrane helix</keyword>
<reference evidence="3 4" key="1">
    <citation type="journal article" date="2016" name="Nat. Commun.">
        <title>Thousands of microbial genomes shed light on interconnected biogeochemical processes in an aquifer system.</title>
        <authorList>
            <person name="Anantharaman K."/>
            <person name="Brown C.T."/>
            <person name="Hug L.A."/>
            <person name="Sharon I."/>
            <person name="Castelle C.J."/>
            <person name="Probst A.J."/>
            <person name="Thomas B.C."/>
            <person name="Singh A."/>
            <person name="Wilkins M.J."/>
            <person name="Karaoz U."/>
            <person name="Brodie E.L."/>
            <person name="Williams K.H."/>
            <person name="Hubbard S.S."/>
            <person name="Banfield J.F."/>
        </authorList>
    </citation>
    <scope>NUCLEOTIDE SEQUENCE [LARGE SCALE GENOMIC DNA]</scope>
</reference>
<keyword evidence="1" id="KW-0812">Transmembrane</keyword>
<dbReference type="CDD" id="cd05379">
    <property type="entry name" value="CAP_bacterial"/>
    <property type="match status" value="1"/>
</dbReference>
<dbReference type="PANTHER" id="PTHR31157:SF1">
    <property type="entry name" value="SCP DOMAIN-CONTAINING PROTEIN"/>
    <property type="match status" value="1"/>
</dbReference>
<name>A0A1F8FAF5_9BACT</name>
<evidence type="ECO:0000313" key="3">
    <source>
        <dbReference type="EMBL" id="OGN10117.1"/>
    </source>
</evidence>
<organism evidence="3 4">
    <name type="scientific">Candidatus Yanofskybacteria bacterium RIFCSPHIGHO2_02_FULL_39_10</name>
    <dbReference type="NCBI Taxonomy" id="1802674"/>
    <lineage>
        <taxon>Bacteria</taxon>
        <taxon>Candidatus Yanofskyibacteriota</taxon>
    </lineage>
</organism>
<keyword evidence="1" id="KW-0472">Membrane</keyword>
<protein>
    <recommendedName>
        <fullName evidence="2">SCP domain-containing protein</fullName>
    </recommendedName>
</protein>
<feature type="transmembrane region" description="Helical" evidence="1">
    <location>
        <begin position="12"/>
        <end position="31"/>
    </location>
</feature>
<dbReference type="InterPro" id="IPR014044">
    <property type="entry name" value="CAP_dom"/>
</dbReference>